<evidence type="ECO:0000256" key="1">
    <source>
        <dbReference type="ARBA" id="ARBA00004141"/>
    </source>
</evidence>
<feature type="transmembrane region" description="Helical" evidence="12">
    <location>
        <begin position="388"/>
        <end position="412"/>
    </location>
</feature>
<feature type="transmembrane region" description="Helical" evidence="12">
    <location>
        <begin position="271"/>
        <end position="295"/>
    </location>
</feature>
<dbReference type="HAMAP" id="MF_01522">
    <property type="entry name" value="Kup"/>
    <property type="match status" value="1"/>
</dbReference>
<feature type="domain" description="K+ potassium transporter integral membrane" evidence="13">
    <location>
        <begin position="34"/>
        <end position="487"/>
    </location>
</feature>
<dbReference type="Pfam" id="PF02705">
    <property type="entry name" value="K_trans"/>
    <property type="match status" value="1"/>
</dbReference>
<keyword evidence="9 12" id="KW-1133">Transmembrane helix</keyword>
<feature type="transmembrane region" description="Helical" evidence="12">
    <location>
        <begin position="30"/>
        <end position="53"/>
    </location>
</feature>
<feature type="transmembrane region" description="Helical" evidence="12">
    <location>
        <begin position="230"/>
        <end position="250"/>
    </location>
</feature>
<gene>
    <name evidence="12" type="primary">kup</name>
    <name evidence="15" type="ORF">Lysil_2000</name>
</gene>
<evidence type="ECO:0000259" key="14">
    <source>
        <dbReference type="Pfam" id="PF22776"/>
    </source>
</evidence>
<evidence type="ECO:0000256" key="4">
    <source>
        <dbReference type="ARBA" id="ARBA00022475"/>
    </source>
</evidence>
<dbReference type="AlphaFoldDB" id="A0A2K1PYF4"/>
<feature type="transmembrane region" description="Helical" evidence="12">
    <location>
        <begin position="124"/>
        <end position="150"/>
    </location>
</feature>
<evidence type="ECO:0000256" key="3">
    <source>
        <dbReference type="ARBA" id="ARBA00022448"/>
    </source>
</evidence>
<dbReference type="PANTHER" id="PTHR30540:SF79">
    <property type="entry name" value="LOW AFFINITY POTASSIUM TRANSPORT SYSTEM PROTEIN KUP"/>
    <property type="match status" value="1"/>
</dbReference>
<feature type="transmembrane region" description="Helical" evidence="12">
    <location>
        <begin position="188"/>
        <end position="210"/>
    </location>
</feature>
<feature type="transmembrane region" description="Helical" evidence="12">
    <location>
        <begin position="419"/>
        <end position="441"/>
    </location>
</feature>
<accession>A0A2K1PYF4</accession>
<name>A0A2K1PYF4_9GAMM</name>
<reference evidence="15 16" key="1">
    <citation type="submission" date="2017-08" db="EMBL/GenBank/DDBJ databases">
        <title>Lysobacter sylvestris genome.</title>
        <authorList>
            <person name="Zhang D.-C."/>
            <person name="Albuquerque L."/>
            <person name="Franca L."/>
            <person name="Froufe H.J.C."/>
            <person name="Barroso C."/>
            <person name="Egas C."/>
            <person name="Da Costa M."/>
            <person name="Margesin R."/>
        </authorList>
    </citation>
    <scope>NUCLEOTIDE SEQUENCE [LARGE SCALE GENOMIC DNA]</scope>
    <source>
        <strain evidence="15 16">AM20-91</strain>
    </source>
</reference>
<feature type="transmembrane region" description="Helical" evidence="12">
    <location>
        <begin position="162"/>
        <end position="181"/>
    </location>
</feature>
<evidence type="ECO:0000313" key="16">
    <source>
        <dbReference type="Proteomes" id="UP000236220"/>
    </source>
</evidence>
<evidence type="ECO:0000256" key="7">
    <source>
        <dbReference type="ARBA" id="ARBA00022847"/>
    </source>
</evidence>
<evidence type="ECO:0000256" key="5">
    <source>
        <dbReference type="ARBA" id="ARBA00022538"/>
    </source>
</evidence>
<dbReference type="InterPro" id="IPR023051">
    <property type="entry name" value="Kup"/>
</dbReference>
<dbReference type="GO" id="GO:0005886">
    <property type="term" value="C:plasma membrane"/>
    <property type="evidence" value="ECO:0007669"/>
    <property type="project" value="UniProtKB-SubCell"/>
</dbReference>
<comment type="similarity">
    <text evidence="2 12">Belongs to the HAK/KUP transporter (TC 2.A.72) family.</text>
</comment>
<comment type="subcellular location">
    <subcellularLocation>
        <location evidence="12">Cell membrane</location>
        <topology evidence="12">Multi-pass membrane protein</topology>
    </subcellularLocation>
    <subcellularLocation>
        <location evidence="1">Membrane</location>
        <topology evidence="1">Multi-pass membrane protein</topology>
    </subcellularLocation>
</comment>
<organism evidence="15 16">
    <name type="scientific">Solilutibacter silvestris</name>
    <dbReference type="NCBI Taxonomy" id="1645665"/>
    <lineage>
        <taxon>Bacteria</taxon>
        <taxon>Pseudomonadati</taxon>
        <taxon>Pseudomonadota</taxon>
        <taxon>Gammaproteobacteria</taxon>
        <taxon>Lysobacterales</taxon>
        <taxon>Lysobacteraceae</taxon>
        <taxon>Solilutibacter</taxon>
    </lineage>
</organism>
<dbReference type="InterPro" id="IPR053952">
    <property type="entry name" value="K_trans_C"/>
</dbReference>
<feature type="transmembrane region" description="Helical" evidence="12">
    <location>
        <begin position="315"/>
        <end position="341"/>
    </location>
</feature>
<keyword evidence="3 12" id="KW-0813">Transport</keyword>
<keyword evidence="4 12" id="KW-1003">Cell membrane</keyword>
<proteinExistence type="inferred from homology"/>
<keyword evidence="8 12" id="KW-0630">Potassium</keyword>
<evidence type="ECO:0000256" key="9">
    <source>
        <dbReference type="ARBA" id="ARBA00022989"/>
    </source>
</evidence>
<keyword evidence="5 12" id="KW-0633">Potassium transport</keyword>
<dbReference type="EMBL" id="NPZB01000002">
    <property type="protein sequence ID" value="PNS07824.1"/>
    <property type="molecule type" value="Genomic_DNA"/>
</dbReference>
<feature type="domain" description="K+ potassium transporter C-terminal" evidence="14">
    <location>
        <begin position="498"/>
        <end position="647"/>
    </location>
</feature>
<keyword evidence="7 12" id="KW-0769">Symport</keyword>
<keyword evidence="6 12" id="KW-0812">Transmembrane</keyword>
<evidence type="ECO:0000256" key="2">
    <source>
        <dbReference type="ARBA" id="ARBA00007019"/>
    </source>
</evidence>
<dbReference type="Proteomes" id="UP000236220">
    <property type="component" value="Unassembled WGS sequence"/>
</dbReference>
<evidence type="ECO:0000259" key="13">
    <source>
        <dbReference type="Pfam" id="PF02705"/>
    </source>
</evidence>
<dbReference type="InterPro" id="IPR003855">
    <property type="entry name" value="K+_transporter"/>
</dbReference>
<feature type="transmembrane region" description="Helical" evidence="12">
    <location>
        <begin position="65"/>
        <end position="86"/>
    </location>
</feature>
<keyword evidence="11 12" id="KW-0472">Membrane</keyword>
<evidence type="ECO:0000256" key="8">
    <source>
        <dbReference type="ARBA" id="ARBA00022958"/>
    </source>
</evidence>
<dbReference type="GO" id="GO:0015079">
    <property type="term" value="F:potassium ion transmembrane transporter activity"/>
    <property type="evidence" value="ECO:0007669"/>
    <property type="project" value="UniProtKB-UniRule"/>
</dbReference>
<evidence type="ECO:0000256" key="11">
    <source>
        <dbReference type="ARBA" id="ARBA00023136"/>
    </source>
</evidence>
<protein>
    <recommendedName>
        <fullName evidence="12">Probable potassium transport system protein Kup</fullName>
    </recommendedName>
</protein>
<evidence type="ECO:0000313" key="15">
    <source>
        <dbReference type="EMBL" id="PNS07824.1"/>
    </source>
</evidence>
<feature type="transmembrane region" description="Helical" evidence="12">
    <location>
        <begin position="447"/>
        <end position="465"/>
    </location>
</feature>
<feature type="transmembrane region" description="Helical" evidence="12">
    <location>
        <begin position="362"/>
        <end position="382"/>
    </location>
</feature>
<sequence length="647" mass="68123">MNRPIVTTAGSGAAAPLQPEGRYRMQKKSLAALSLAALGVVYGDIGTSPLYAFKVAVQAGSGAGLGLAATAMGIASLVIWSLVVIVSIKYAILIMRADNHGEGGVVAMLALLGARDAQPGSRRAALLVLGLFGAALLYGDGAITPAISVLSALEGLKADAPILGGIVIPATIVILVALFLVQSKGTGFIGRIFGPVMMCWFLAIGVLGIKGIAEHPQVLAALLPTTAIEFLAHAPIHVSFGVMGAVFLAVTGGEAMYADMGHFGRSAIRAAWFVIALPALVLNYLGQAGLVAAHADAAGNPFFGLAPGWAHYPLVFFATAATVIASQAIISGVFSLTQQVVQLGFLPRIRILHTDRDESGQIYVPTANWLLALATITAVLVFRSSDALAGAYGIAVSALMAISTFLATLVAIKWGYNRGMVLLVNGAFLLIDLFFFAANSLKLFDGGWFPLLITVAVAFLMLTWHRGLQLIEAARADRRVDEADFMAMLAQSGISRFPGTAAFLSASRTGIPLSLSTHLKHDKALQEHVLLVSVVTEEVPFVEPSQRAEVSDLCPSFQRVILKFGFMESLDIPAGLAAAATCIPPEQLSQVSYYIGHETVIADPAIKGMAQWRESMFVWMQRNSAPTGSSFGIATDQLVELGTEIRI</sequence>
<dbReference type="Pfam" id="PF22776">
    <property type="entry name" value="K_trans_C"/>
    <property type="match status" value="1"/>
</dbReference>
<dbReference type="RefSeq" id="WP_205756931.1">
    <property type="nucleotide sequence ID" value="NZ_NPZB01000002.1"/>
</dbReference>
<comment type="catalytic activity">
    <reaction evidence="12">
        <text>K(+)(in) + H(+)(in) = K(+)(out) + H(+)(out)</text>
        <dbReference type="Rhea" id="RHEA:28490"/>
        <dbReference type="ChEBI" id="CHEBI:15378"/>
        <dbReference type="ChEBI" id="CHEBI:29103"/>
    </reaction>
</comment>
<dbReference type="PANTHER" id="PTHR30540">
    <property type="entry name" value="OSMOTIC STRESS POTASSIUM TRANSPORTER"/>
    <property type="match status" value="1"/>
</dbReference>
<evidence type="ECO:0000256" key="6">
    <source>
        <dbReference type="ARBA" id="ARBA00022692"/>
    </source>
</evidence>
<keyword evidence="10 12" id="KW-0406">Ion transport</keyword>
<evidence type="ECO:0000256" key="10">
    <source>
        <dbReference type="ARBA" id="ARBA00023065"/>
    </source>
</evidence>
<comment type="caution">
    <text evidence="15">The sequence shown here is derived from an EMBL/GenBank/DDBJ whole genome shotgun (WGS) entry which is preliminary data.</text>
</comment>
<comment type="function">
    <text evidence="12">Transport of potassium into the cell. Likely operates as a K(+):H(+) symporter.</text>
</comment>
<dbReference type="GO" id="GO:0015293">
    <property type="term" value="F:symporter activity"/>
    <property type="evidence" value="ECO:0007669"/>
    <property type="project" value="UniProtKB-UniRule"/>
</dbReference>
<keyword evidence="16" id="KW-1185">Reference proteome</keyword>
<evidence type="ECO:0000256" key="12">
    <source>
        <dbReference type="HAMAP-Rule" id="MF_01522"/>
    </source>
</evidence>
<dbReference type="InterPro" id="IPR053951">
    <property type="entry name" value="K_trans_N"/>
</dbReference>